<dbReference type="Pfam" id="PF18962">
    <property type="entry name" value="Por_Secre_tail"/>
    <property type="match status" value="1"/>
</dbReference>
<feature type="domain" description="Secretion system C-terminal sorting" evidence="3">
    <location>
        <begin position="997"/>
        <end position="1074"/>
    </location>
</feature>
<feature type="signal peptide" evidence="2">
    <location>
        <begin position="1"/>
        <end position="19"/>
    </location>
</feature>
<keyword evidence="2" id="KW-0732">Signal</keyword>
<gene>
    <name evidence="4" type="ORF">EDB95_1156</name>
</gene>
<feature type="compositionally biased region" description="Polar residues" evidence="1">
    <location>
        <begin position="458"/>
        <end position="468"/>
    </location>
</feature>
<feature type="chain" id="PRO_5020181278" evidence="2">
    <location>
        <begin position="20"/>
        <end position="1076"/>
    </location>
</feature>
<dbReference type="InterPro" id="IPR026444">
    <property type="entry name" value="Secre_tail"/>
</dbReference>
<comment type="caution">
    <text evidence="4">The sequence shown here is derived from an EMBL/GenBank/DDBJ whole genome shotgun (WGS) entry which is preliminary data.</text>
</comment>
<dbReference type="Proteomes" id="UP000294498">
    <property type="component" value="Unassembled WGS sequence"/>
</dbReference>
<sequence length="1076" mass="112899">MKRHFLLLIGILTGFGAVAQTTTSATVSYVLGEGDNVSCVTAGGHTSHTYKDGFVSLKYTPSSLTLANSSWPSSPCYPTFPSWANQVGSQTWNNGPIQMFSSSYAYNPANQQVYFITVVDSTLPGGGNQYNSYVFTWKVGTCPTTTLNPIIEVQNQYIVGANFDNSGNMWVINELGNGPYTLQLQDFVVTTTSVTIEQPETVNLPASMPAINAQNGDFIISPTGVLFAVLDNKELTINYPAYTNNAAASVGATYVGPVSVPSGDNVVGLAYASGTLVAADYSTGYSCTPPYESINMVTSAATTITYSTGNGGLNATDLTSVTSGVGAAKSLVSVTSTGTANEYTVVYDVFIQNYGNYPVSYIQAYDNLGNIHGAANVKNVSTAFVGSVPTGLALNTSYNGTTNDSLLVSGGTLPNYPVANDDFTVQITVTLDNIQSGTIYYNSAIGYGVGLGGDRLTDTSTNGSNPNPDGSGKPDDPGEDIPTPFLIGITPTSAPCTTLPTVVFQENFGSGSSSLTSTLPQSTESSWYTGTTSAPMGVNTYTLTNNANNGNTSNYISLTDHTTGSGDMMVVSSPTLGPNTVFQEKVSGLCANLKYSFNAYVANVDDTSRISFCNAVGGYQPPNLTFQLFDSNANIVVANLSTGPVWSHTWTSYGMREPLPTQSTGTVYLQIINNGGGSCGSDFALDDISFGLCDPLPEVSVDGAHAGCKDSSTVLRVSLVDTSVFGTDQLVFQWQDSIPGGTWTTTMPTGVGASTLDTLIINPVEAANANRYYRVNVAAVGNSMTGCSYFSPGFLISLKASSLPPTGVTASPSTTEGCSEVPITLTESGGFLGDGGQYVWYTAGCGVGTAIGTGPSITVEPTVTTAYFVRAEGACNNTVCAATAITVTCTLPTDLVYFNGSYAGGISTLTWEVTDNENLVGFYVERSLDGVTFTRIDSVNATGMNGIADYSYNDNVASLHTQTISYRIVLHFKTGDQKPSSIVVISKPLDNQGGLVVFPNPASTQLTISITSDKEQELSYTLISMQGQILTTGAQTLVRGGNTVIVNGLQYVASGAYILRIQTQDAVVQKKIIIQK</sequence>
<feature type="region of interest" description="Disordered" evidence="1">
    <location>
        <begin position="456"/>
        <end position="483"/>
    </location>
</feature>
<evidence type="ECO:0000259" key="3">
    <source>
        <dbReference type="Pfam" id="PF18962"/>
    </source>
</evidence>
<name>A0A4R8DQD6_9BACT</name>
<accession>A0A4R8DQD6</accession>
<evidence type="ECO:0000313" key="4">
    <source>
        <dbReference type="EMBL" id="TDX00139.1"/>
    </source>
</evidence>
<dbReference type="RefSeq" id="WP_133991444.1">
    <property type="nucleotide sequence ID" value="NZ_SODV01000001.1"/>
</dbReference>
<organism evidence="4 5">
    <name type="scientific">Dinghuibacter silviterrae</name>
    <dbReference type="NCBI Taxonomy" id="1539049"/>
    <lineage>
        <taxon>Bacteria</taxon>
        <taxon>Pseudomonadati</taxon>
        <taxon>Bacteroidota</taxon>
        <taxon>Chitinophagia</taxon>
        <taxon>Chitinophagales</taxon>
        <taxon>Chitinophagaceae</taxon>
        <taxon>Dinghuibacter</taxon>
    </lineage>
</organism>
<evidence type="ECO:0000256" key="1">
    <source>
        <dbReference type="SAM" id="MobiDB-lite"/>
    </source>
</evidence>
<keyword evidence="5" id="KW-1185">Reference proteome</keyword>
<protein>
    <submittedName>
        <fullName evidence="4">Putative secreted protein (Por secretion system target)</fullName>
    </submittedName>
</protein>
<dbReference type="OrthoDB" id="599464at2"/>
<evidence type="ECO:0000256" key="2">
    <source>
        <dbReference type="SAM" id="SignalP"/>
    </source>
</evidence>
<reference evidence="4 5" key="1">
    <citation type="submission" date="2019-03" db="EMBL/GenBank/DDBJ databases">
        <title>Genomic Encyclopedia of Type Strains, Phase IV (KMG-IV): sequencing the most valuable type-strain genomes for metagenomic binning, comparative biology and taxonomic classification.</title>
        <authorList>
            <person name="Goeker M."/>
        </authorList>
    </citation>
    <scope>NUCLEOTIDE SEQUENCE [LARGE SCALE GENOMIC DNA]</scope>
    <source>
        <strain evidence="4 5">DSM 100059</strain>
    </source>
</reference>
<evidence type="ECO:0000313" key="5">
    <source>
        <dbReference type="Proteomes" id="UP000294498"/>
    </source>
</evidence>
<dbReference type="EMBL" id="SODV01000001">
    <property type="protein sequence ID" value="TDX00139.1"/>
    <property type="molecule type" value="Genomic_DNA"/>
</dbReference>
<proteinExistence type="predicted"/>
<dbReference type="NCBIfam" id="TIGR04183">
    <property type="entry name" value="Por_Secre_tail"/>
    <property type="match status" value="1"/>
</dbReference>
<dbReference type="AlphaFoldDB" id="A0A4R8DQD6"/>